<evidence type="ECO:0000256" key="1">
    <source>
        <dbReference type="SAM" id="MobiDB-lite"/>
    </source>
</evidence>
<keyword evidence="3" id="KW-1185">Reference proteome</keyword>
<dbReference type="GeneID" id="19205613"/>
<organism evidence="2 3">
    <name type="scientific">Coniophora puteana (strain RWD-64-598)</name>
    <name type="common">Brown rot fungus</name>
    <dbReference type="NCBI Taxonomy" id="741705"/>
    <lineage>
        <taxon>Eukaryota</taxon>
        <taxon>Fungi</taxon>
        <taxon>Dikarya</taxon>
        <taxon>Basidiomycota</taxon>
        <taxon>Agaricomycotina</taxon>
        <taxon>Agaricomycetes</taxon>
        <taxon>Agaricomycetidae</taxon>
        <taxon>Boletales</taxon>
        <taxon>Coniophorineae</taxon>
        <taxon>Coniophoraceae</taxon>
        <taxon>Coniophora</taxon>
    </lineage>
</organism>
<dbReference type="EMBL" id="JH711581">
    <property type="protein sequence ID" value="EIW78760.1"/>
    <property type="molecule type" value="Genomic_DNA"/>
</dbReference>
<reference evidence="3" key="1">
    <citation type="journal article" date="2012" name="Science">
        <title>The Paleozoic origin of enzymatic lignin decomposition reconstructed from 31 fungal genomes.</title>
        <authorList>
            <person name="Floudas D."/>
            <person name="Binder M."/>
            <person name="Riley R."/>
            <person name="Barry K."/>
            <person name="Blanchette R.A."/>
            <person name="Henrissat B."/>
            <person name="Martinez A.T."/>
            <person name="Otillar R."/>
            <person name="Spatafora J.W."/>
            <person name="Yadav J.S."/>
            <person name="Aerts A."/>
            <person name="Benoit I."/>
            <person name="Boyd A."/>
            <person name="Carlson A."/>
            <person name="Copeland A."/>
            <person name="Coutinho P.M."/>
            <person name="de Vries R.P."/>
            <person name="Ferreira P."/>
            <person name="Findley K."/>
            <person name="Foster B."/>
            <person name="Gaskell J."/>
            <person name="Glotzer D."/>
            <person name="Gorecki P."/>
            <person name="Heitman J."/>
            <person name="Hesse C."/>
            <person name="Hori C."/>
            <person name="Igarashi K."/>
            <person name="Jurgens J.A."/>
            <person name="Kallen N."/>
            <person name="Kersten P."/>
            <person name="Kohler A."/>
            <person name="Kuees U."/>
            <person name="Kumar T.K.A."/>
            <person name="Kuo A."/>
            <person name="LaButti K."/>
            <person name="Larrondo L.F."/>
            <person name="Lindquist E."/>
            <person name="Ling A."/>
            <person name="Lombard V."/>
            <person name="Lucas S."/>
            <person name="Lundell T."/>
            <person name="Martin R."/>
            <person name="McLaughlin D.J."/>
            <person name="Morgenstern I."/>
            <person name="Morin E."/>
            <person name="Murat C."/>
            <person name="Nagy L.G."/>
            <person name="Nolan M."/>
            <person name="Ohm R.A."/>
            <person name="Patyshakuliyeva A."/>
            <person name="Rokas A."/>
            <person name="Ruiz-Duenas F.J."/>
            <person name="Sabat G."/>
            <person name="Salamov A."/>
            <person name="Samejima M."/>
            <person name="Schmutz J."/>
            <person name="Slot J.C."/>
            <person name="St John F."/>
            <person name="Stenlid J."/>
            <person name="Sun H."/>
            <person name="Sun S."/>
            <person name="Syed K."/>
            <person name="Tsang A."/>
            <person name="Wiebenga A."/>
            <person name="Young D."/>
            <person name="Pisabarro A."/>
            <person name="Eastwood D.C."/>
            <person name="Martin F."/>
            <person name="Cullen D."/>
            <person name="Grigoriev I.V."/>
            <person name="Hibbett D.S."/>
        </authorList>
    </citation>
    <scope>NUCLEOTIDE SEQUENCE [LARGE SCALE GENOMIC DNA]</scope>
    <source>
        <strain evidence="3">RWD-64-598 SS2</strain>
    </source>
</reference>
<feature type="region of interest" description="Disordered" evidence="1">
    <location>
        <begin position="188"/>
        <end position="209"/>
    </location>
</feature>
<name>A0A5M3MIL8_CONPW</name>
<accession>A0A5M3MIL8</accession>
<dbReference type="OrthoDB" id="2674484at2759"/>
<sequence>MGLFSRKKSKPAALPDLYIVDPGYQSQQNTPVKIGFFGLKTPRTPKTPSTPAPPYDSVSYGRGYAAPPIPPIPSVPPTVPLSRQSSAHNNTAPKFIKKRPSLPSIGQPKNGVVRPPCLFPPSDYTAPAQVWAASVQRLAEHAECRIRRVVHCSVRSNATGSQGPSHEFVVVYIRHPCGADAIMVAERGGQDEDAHPQQQDSWDPQRRSSQETLIEERLRIPVTLVRLPPADRVRLAPLGDAGALLSRYAGGVNELHTLSFPKERLAPHVAHVAALLCALNLHNPTTNGGSSQRAAWHAYTFTEVLHTIFGGDGKASKKWVRAPYGGLRVGIEHTVEGAIGSYQRKWEDFMKKLAQPSVKAKVVDEKALRKEQKKAKKKEECNAFADMLRTMENQY</sequence>
<dbReference type="KEGG" id="cput:CONPUDRAFT_166690"/>
<protein>
    <submittedName>
        <fullName evidence="2">Uncharacterized protein</fullName>
    </submittedName>
</protein>
<dbReference type="RefSeq" id="XP_007770557.1">
    <property type="nucleotide sequence ID" value="XM_007772367.1"/>
</dbReference>
<gene>
    <name evidence="2" type="ORF">CONPUDRAFT_166690</name>
</gene>
<proteinExistence type="predicted"/>
<evidence type="ECO:0000313" key="2">
    <source>
        <dbReference type="EMBL" id="EIW78760.1"/>
    </source>
</evidence>
<comment type="caution">
    <text evidence="2">The sequence shown here is derived from an EMBL/GenBank/DDBJ whole genome shotgun (WGS) entry which is preliminary data.</text>
</comment>
<dbReference type="Proteomes" id="UP000053558">
    <property type="component" value="Unassembled WGS sequence"/>
</dbReference>
<evidence type="ECO:0000313" key="3">
    <source>
        <dbReference type="Proteomes" id="UP000053558"/>
    </source>
</evidence>
<dbReference type="AlphaFoldDB" id="A0A5M3MIL8"/>